<evidence type="ECO:0000256" key="1">
    <source>
        <dbReference type="ARBA" id="ARBA00006547"/>
    </source>
</evidence>
<dbReference type="Proteomes" id="UP000509303">
    <property type="component" value="Chromosome"/>
</dbReference>
<dbReference type="GO" id="GO:0016407">
    <property type="term" value="F:acetyltransferase activity"/>
    <property type="evidence" value="ECO:0007669"/>
    <property type="project" value="InterPro"/>
</dbReference>
<dbReference type="PRINTS" id="PR01543">
    <property type="entry name" value="ANATRNSFRASE"/>
</dbReference>
<organism evidence="3 4">
    <name type="scientific">Streptomyces buecherae</name>
    <dbReference type="NCBI Taxonomy" id="2763006"/>
    <lineage>
        <taxon>Bacteria</taxon>
        <taxon>Bacillati</taxon>
        <taxon>Actinomycetota</taxon>
        <taxon>Actinomycetes</taxon>
        <taxon>Kitasatosporales</taxon>
        <taxon>Streptomycetaceae</taxon>
        <taxon>Streptomyces</taxon>
    </lineage>
</organism>
<evidence type="ECO:0000313" key="3">
    <source>
        <dbReference type="EMBL" id="QKW52777.1"/>
    </source>
</evidence>
<reference evidence="3 4" key="1">
    <citation type="submission" date="2020-06" db="EMBL/GenBank/DDBJ databases">
        <title>Genome mining for natural products.</title>
        <authorList>
            <person name="Zhang B."/>
            <person name="Shi J."/>
            <person name="Ge H."/>
        </authorList>
    </citation>
    <scope>NUCLEOTIDE SEQUENCE [LARGE SCALE GENOMIC DNA]</scope>
    <source>
        <strain evidence="3 4">NA00687</strain>
    </source>
</reference>
<dbReference type="AlphaFoldDB" id="A0A7H8NE62"/>
<dbReference type="InterPro" id="IPR001447">
    <property type="entry name" value="Arylamine_N-AcTrfase"/>
</dbReference>
<name>A0A7H8NE62_9ACTN</name>
<comment type="similarity">
    <text evidence="1 2">Belongs to the arylamine N-acetyltransferase family.</text>
</comment>
<accession>A0A7H8NE62</accession>
<dbReference type="PANTHER" id="PTHR11786">
    <property type="entry name" value="N-HYDROXYARYLAMINE O-ACETYLTRANSFERASE"/>
    <property type="match status" value="1"/>
</dbReference>
<dbReference type="PANTHER" id="PTHR11786:SF0">
    <property type="entry name" value="ARYLAMINE N-ACETYLTRANSFERASE 4-RELATED"/>
    <property type="match status" value="1"/>
</dbReference>
<dbReference type="InterPro" id="IPR038765">
    <property type="entry name" value="Papain-like_cys_pep_sf"/>
</dbReference>
<dbReference type="EMBL" id="CP054929">
    <property type="protein sequence ID" value="QKW52777.1"/>
    <property type="molecule type" value="Genomic_DNA"/>
</dbReference>
<keyword evidence="4" id="KW-1185">Reference proteome</keyword>
<gene>
    <name evidence="3" type="ORF">HUT08_28195</name>
</gene>
<sequence>MSESTWGGDRLDLDAYLARIGLAASAGDGDSTDGAAPPALAAEGQREPAVAGAKLAADVSTLRALHRAHVAAIPFENLEIVLGRPILLDIEALQAKLVRQRRGGYCYEQNLLFAAALERLGFSVTGLGARVRMGTDKLTAETHMLLRVSIDGDDWIADVGFGGEGLLEPLPWVAGGQHRQGDWTFGLASEADGVWSLRSLHSDGWFDLYAFTSEQRYPIDYEVRNYYISTHERSPFVSRPVVQRTDPGVRHRLVGARLSLARPDGTTEEREVASQELIEVLLSEFGVELDDADAKKLVQGYASGS</sequence>
<dbReference type="SUPFAM" id="SSF54001">
    <property type="entry name" value="Cysteine proteinases"/>
    <property type="match status" value="1"/>
</dbReference>
<evidence type="ECO:0000313" key="4">
    <source>
        <dbReference type="Proteomes" id="UP000509303"/>
    </source>
</evidence>
<dbReference type="RefSeq" id="WP_176164488.1">
    <property type="nucleotide sequence ID" value="NZ_CP054929.1"/>
</dbReference>
<dbReference type="Gene3D" id="2.40.128.150">
    <property type="entry name" value="Cysteine proteinases"/>
    <property type="match status" value="1"/>
</dbReference>
<dbReference type="Gene3D" id="3.30.2140.10">
    <property type="entry name" value="Arylamine N-acetyltransferase"/>
    <property type="match status" value="1"/>
</dbReference>
<evidence type="ECO:0000256" key="2">
    <source>
        <dbReference type="RuleBase" id="RU003452"/>
    </source>
</evidence>
<proteinExistence type="inferred from homology"/>
<dbReference type="Pfam" id="PF00797">
    <property type="entry name" value="Acetyltransf_2"/>
    <property type="match status" value="1"/>
</dbReference>
<protein>
    <submittedName>
        <fullName evidence="3">Arylamine N-acetyltransferase</fullName>
    </submittedName>
</protein>
<keyword evidence="3" id="KW-0808">Transferase</keyword>